<dbReference type="OrthoDB" id="2045802at2"/>
<dbReference type="PANTHER" id="PTHR47566">
    <property type="match status" value="1"/>
</dbReference>
<dbReference type="InterPro" id="IPR052574">
    <property type="entry name" value="CDIRP"/>
</dbReference>
<dbReference type="Gene3D" id="3.80.10.10">
    <property type="entry name" value="Ribonuclease Inhibitor"/>
    <property type="match status" value="1"/>
</dbReference>
<dbReference type="PANTHER" id="PTHR47566:SF1">
    <property type="entry name" value="PROTEIN NUD1"/>
    <property type="match status" value="1"/>
</dbReference>
<dbReference type="KEGG" id="ceu:A7L45_00140"/>
<name>A0A1J0GCK3_9CLOT</name>
<feature type="domain" description="Bacterial Ig-like" evidence="4">
    <location>
        <begin position="323"/>
        <end position="376"/>
    </location>
</feature>
<protein>
    <recommendedName>
        <fullName evidence="4">Bacterial Ig-like domain-containing protein</fullName>
    </recommendedName>
</protein>
<accession>A0A1J0GCK3</accession>
<dbReference type="Proteomes" id="UP000182569">
    <property type="component" value="Chromosome"/>
</dbReference>
<dbReference type="InterPro" id="IPR032675">
    <property type="entry name" value="LRR_dom_sf"/>
</dbReference>
<keyword evidence="3" id="KW-0732">Signal</keyword>
<evidence type="ECO:0000313" key="5">
    <source>
        <dbReference type="EMBL" id="APC38630.1"/>
    </source>
</evidence>
<keyword evidence="1" id="KW-0433">Leucine-rich repeat</keyword>
<dbReference type="GO" id="GO:0035591">
    <property type="term" value="F:signaling adaptor activity"/>
    <property type="evidence" value="ECO:0007669"/>
    <property type="project" value="TreeGrafter"/>
</dbReference>
<evidence type="ECO:0000313" key="6">
    <source>
        <dbReference type="Proteomes" id="UP000182569"/>
    </source>
</evidence>
<keyword evidence="6" id="KW-1185">Reference proteome</keyword>
<proteinExistence type="predicted"/>
<evidence type="ECO:0000256" key="2">
    <source>
        <dbReference type="ARBA" id="ARBA00022737"/>
    </source>
</evidence>
<organism evidence="5 6">
    <name type="scientific">Clostridium estertheticum subsp. estertheticum</name>
    <dbReference type="NCBI Taxonomy" id="1552"/>
    <lineage>
        <taxon>Bacteria</taxon>
        <taxon>Bacillati</taxon>
        <taxon>Bacillota</taxon>
        <taxon>Clostridia</taxon>
        <taxon>Eubacteriales</taxon>
        <taxon>Clostridiaceae</taxon>
        <taxon>Clostridium</taxon>
    </lineage>
</organism>
<dbReference type="AlphaFoldDB" id="A0A1J0GCK3"/>
<evidence type="ECO:0000256" key="3">
    <source>
        <dbReference type="SAM" id="SignalP"/>
    </source>
</evidence>
<dbReference type="InterPro" id="IPR011081">
    <property type="entry name" value="Big_4"/>
</dbReference>
<feature type="signal peptide" evidence="3">
    <location>
        <begin position="1"/>
        <end position="25"/>
    </location>
</feature>
<dbReference type="Pfam" id="PF07532">
    <property type="entry name" value="Big_4"/>
    <property type="match status" value="1"/>
</dbReference>
<feature type="chain" id="PRO_5009611821" description="Bacterial Ig-like domain-containing protein" evidence="3">
    <location>
        <begin position="26"/>
        <end position="556"/>
    </location>
</feature>
<dbReference type="SUPFAM" id="SSF52058">
    <property type="entry name" value="L domain-like"/>
    <property type="match status" value="1"/>
</dbReference>
<evidence type="ECO:0000259" key="4">
    <source>
        <dbReference type="Pfam" id="PF07532"/>
    </source>
</evidence>
<gene>
    <name evidence="5" type="ORF">A7L45_00140</name>
</gene>
<reference evidence="6" key="1">
    <citation type="journal article" date="2016" name="Front. Microbiol.">
        <title>Complete Genome Sequence of Clostridium estertheticum DSM 8809, a Microbe Identified in Spoiled Vacuum Packed Beef.</title>
        <authorList>
            <person name="Yu Z."/>
            <person name="Gunn L."/>
            <person name="Brennan E."/>
            <person name="Reid R."/>
            <person name="Wall P.G."/>
            <person name="Gaora O.P."/>
            <person name="Hurley D."/>
            <person name="Bolton D."/>
            <person name="Fanning S."/>
        </authorList>
    </citation>
    <scope>NUCLEOTIDE SEQUENCE [LARGE SCALE GENOMIC DNA]</scope>
    <source>
        <strain evidence="6">DSM 8809</strain>
    </source>
</reference>
<dbReference type="EMBL" id="CP015756">
    <property type="protein sequence ID" value="APC38630.1"/>
    <property type="molecule type" value="Genomic_DNA"/>
</dbReference>
<dbReference type="RefSeq" id="WP_071610926.1">
    <property type="nucleotide sequence ID" value="NZ_CP015756.1"/>
</dbReference>
<keyword evidence="2" id="KW-0677">Repeat</keyword>
<sequence>MNKKITSSVLVALMIAGSTSFSAFAAMPTGTIVIGTKAFDLTYANNSANASEISAAMLDGGSVYFKDYNGDWIDNIKGSKVAASLIPAVTYKSSSGTTNFAASDIDTNTNTVATSAKVSAISANQLKETFNGKVADTSKVVFTVKREATSMTMVTTWNDAKTEATLTYKDNLPEGTYTVGGMNNTIDIGSSTVAVTKQKVSKIEILGDKVIVDPPIPVGATNSSSGFWPGDGHVSYKVLDQYGVDITENSLASNIKWKSTIGAISASKGTITISILAGAGLRDVGYLTQYASITITATDSDSNTRQSNTLKFVDKALSVMSVNKIKNTTKNIGDSYTLPATVTASLADNTTKDFVVTWDKVASTKVAGQFTFTGTLTMVDGIVNTDNVTASATLIVATPIIDKTDITSKFTDDNFKSIVYSKIGKTAPSPILESDVKDIKSLDLSGAEVSGSSGLEYFTSLTELNCSNNELVTLDVSKNTALIALSCWGNKLTTLDVSKNVSLDILQCSMNQLTKLNVDPALTSLNCTDNKLTTIDLSKNLKSMSFKCDENVKVLH</sequence>
<evidence type="ECO:0000256" key="1">
    <source>
        <dbReference type="ARBA" id="ARBA00022614"/>
    </source>
</evidence>